<proteinExistence type="predicted"/>
<dbReference type="SUPFAM" id="SSF48452">
    <property type="entry name" value="TPR-like"/>
    <property type="match status" value="1"/>
</dbReference>
<dbReference type="Gene3D" id="1.25.40.10">
    <property type="entry name" value="Tetratricopeptide repeat domain"/>
    <property type="match status" value="1"/>
</dbReference>
<organism evidence="1 2">
    <name type="scientific">Lentzea tibetensis</name>
    <dbReference type="NCBI Taxonomy" id="2591470"/>
    <lineage>
        <taxon>Bacteria</taxon>
        <taxon>Bacillati</taxon>
        <taxon>Actinomycetota</taxon>
        <taxon>Actinomycetes</taxon>
        <taxon>Pseudonocardiales</taxon>
        <taxon>Pseudonocardiaceae</taxon>
        <taxon>Lentzea</taxon>
    </lineage>
</organism>
<sequence>MPDEMPSWEPELRAQVDRCRQAARAGAEEVLVALLDALTALGDGRMTEERGKAVGPTGEAVEVARRLFAADPRHRVRLVEALTSQYVALTLAGQFEDAIVAAEDLIAQLHLLAPGDLPDVDARLAEAVGELGVLHGNVGRYVPAAGFAAESARRYADLGPARVVSFGRTLLELCAAVDAGGEAAAAELEAEVGETLARFQPDDRVFEMIPEVGAALNGLAAALNAAGRSSDALPAVTTSIEMLRRLSAANQLHYKDYASALSTLVHVHGGLHDDARQLEVARENVELLRQWTTAHWELFPERLAPALDDLAAVLTRLGRTEEARSVMNEAADRYEHMSHLGHYWKLTQLRRAGSLQSE</sequence>
<dbReference type="Proteomes" id="UP000316639">
    <property type="component" value="Unassembled WGS sequence"/>
</dbReference>
<evidence type="ECO:0000313" key="2">
    <source>
        <dbReference type="Proteomes" id="UP000316639"/>
    </source>
</evidence>
<dbReference type="InterPro" id="IPR011990">
    <property type="entry name" value="TPR-like_helical_dom_sf"/>
</dbReference>
<dbReference type="EMBL" id="VOBR01000002">
    <property type="protein sequence ID" value="TWP53695.1"/>
    <property type="molecule type" value="Genomic_DNA"/>
</dbReference>
<dbReference type="AlphaFoldDB" id="A0A563F145"/>
<reference evidence="1 2" key="1">
    <citation type="submission" date="2019-07" db="EMBL/GenBank/DDBJ databases">
        <title>Lentzea xizangensis sp. nov., isolated from Qinghai-Tibetan Plateau Soils.</title>
        <authorList>
            <person name="Huang J."/>
        </authorList>
    </citation>
    <scope>NUCLEOTIDE SEQUENCE [LARGE SCALE GENOMIC DNA]</scope>
    <source>
        <strain evidence="1 2">FXJ1.1311</strain>
    </source>
</reference>
<protein>
    <recommendedName>
        <fullName evidence="3">Tetratricopeptide repeat protein</fullName>
    </recommendedName>
</protein>
<accession>A0A563F145</accession>
<gene>
    <name evidence="1" type="ORF">FKR81_02755</name>
</gene>
<comment type="caution">
    <text evidence="1">The sequence shown here is derived from an EMBL/GenBank/DDBJ whole genome shotgun (WGS) entry which is preliminary data.</text>
</comment>
<name>A0A563F145_9PSEU</name>
<evidence type="ECO:0008006" key="3">
    <source>
        <dbReference type="Google" id="ProtNLM"/>
    </source>
</evidence>
<evidence type="ECO:0000313" key="1">
    <source>
        <dbReference type="EMBL" id="TWP53695.1"/>
    </source>
</evidence>
<keyword evidence="2" id="KW-1185">Reference proteome</keyword>
<dbReference type="RefSeq" id="WP_146349291.1">
    <property type="nucleotide sequence ID" value="NZ_VOBR01000002.1"/>
</dbReference>